<reference evidence="2" key="2">
    <citation type="submission" date="2023-05" db="EMBL/GenBank/DDBJ databases">
        <authorList>
            <person name="Schelkunov M.I."/>
        </authorList>
    </citation>
    <scope>NUCLEOTIDE SEQUENCE</scope>
    <source>
        <strain evidence="2">Hsosn_3</strain>
        <tissue evidence="2">Leaf</tissue>
    </source>
</reference>
<dbReference type="Proteomes" id="UP001237642">
    <property type="component" value="Unassembled WGS sequence"/>
</dbReference>
<dbReference type="Gene3D" id="1.10.10.60">
    <property type="entry name" value="Homeodomain-like"/>
    <property type="match status" value="1"/>
</dbReference>
<reference evidence="2" key="1">
    <citation type="submission" date="2023-02" db="EMBL/GenBank/DDBJ databases">
        <title>Genome of toxic invasive species Heracleum sosnowskyi carries increased number of genes despite the absence of recent whole-genome duplications.</title>
        <authorList>
            <person name="Schelkunov M."/>
            <person name="Shtratnikova V."/>
            <person name="Makarenko M."/>
            <person name="Klepikova A."/>
            <person name="Omelchenko D."/>
            <person name="Novikova G."/>
            <person name="Obukhova E."/>
            <person name="Bogdanov V."/>
            <person name="Penin A."/>
            <person name="Logacheva M."/>
        </authorList>
    </citation>
    <scope>NUCLEOTIDE SEQUENCE</scope>
    <source>
        <strain evidence="2">Hsosn_3</strain>
        <tissue evidence="2">Leaf</tissue>
    </source>
</reference>
<evidence type="ECO:0000313" key="2">
    <source>
        <dbReference type="EMBL" id="KAK1367631.1"/>
    </source>
</evidence>
<comment type="caution">
    <text evidence="2">The sequence shown here is derived from an EMBL/GenBank/DDBJ whole genome shotgun (WGS) entry which is preliminary data.</text>
</comment>
<keyword evidence="2" id="KW-0371">Homeobox</keyword>
<protein>
    <submittedName>
        <fullName evidence="2">Homeodomain-like, Myb-like domain protein</fullName>
    </submittedName>
</protein>
<gene>
    <name evidence="2" type="ORF">POM88_033723</name>
</gene>
<dbReference type="PROSITE" id="PS50090">
    <property type="entry name" value="MYB_LIKE"/>
    <property type="match status" value="1"/>
</dbReference>
<proteinExistence type="predicted"/>
<dbReference type="PANTHER" id="PTHR33492:SF4">
    <property type="entry name" value="OS02G0174300 PROTEIN"/>
    <property type="match status" value="1"/>
</dbReference>
<sequence length="268" mass="31010">MSTSTFLRTRSQAAPDWTHQEHLILVNEITAVERDCLNTFSSFQKWQIIVENCNALGLNRSLNQCKKMWNTLFDDFNNLKNFDAEVYKGIEEFVRVRDGRSESDPDSDPVVKDVKGDELLVSVFKRSVSPHPKKYNRKITPKKHFLEGWGARRKSSKIVRKPNKLCRSEVKVEVECPKESVDVKNEKKESDQEEKVQRMTIELLNSAEQINTVLEGKFVEEVDYVLTDLESAKTTQAVNVRRQGDELITCLENYTHTLDQLCLILKRS</sequence>
<keyword evidence="3" id="KW-1185">Reference proteome</keyword>
<organism evidence="2 3">
    <name type="scientific">Heracleum sosnowskyi</name>
    <dbReference type="NCBI Taxonomy" id="360622"/>
    <lineage>
        <taxon>Eukaryota</taxon>
        <taxon>Viridiplantae</taxon>
        <taxon>Streptophyta</taxon>
        <taxon>Embryophyta</taxon>
        <taxon>Tracheophyta</taxon>
        <taxon>Spermatophyta</taxon>
        <taxon>Magnoliopsida</taxon>
        <taxon>eudicotyledons</taxon>
        <taxon>Gunneridae</taxon>
        <taxon>Pentapetalae</taxon>
        <taxon>asterids</taxon>
        <taxon>campanulids</taxon>
        <taxon>Apiales</taxon>
        <taxon>Apiaceae</taxon>
        <taxon>Apioideae</taxon>
        <taxon>apioid superclade</taxon>
        <taxon>Tordylieae</taxon>
        <taxon>Tordyliinae</taxon>
        <taxon>Heracleum</taxon>
    </lineage>
</organism>
<keyword evidence="2" id="KW-0238">DNA-binding</keyword>
<dbReference type="EMBL" id="JAUIZM010000008">
    <property type="protein sequence ID" value="KAK1367631.1"/>
    <property type="molecule type" value="Genomic_DNA"/>
</dbReference>
<dbReference type="AlphaFoldDB" id="A0AAD8HJB5"/>
<dbReference type="Pfam" id="PF13837">
    <property type="entry name" value="Myb_DNA-bind_4"/>
    <property type="match status" value="1"/>
</dbReference>
<dbReference type="InterPro" id="IPR001005">
    <property type="entry name" value="SANT/Myb"/>
</dbReference>
<evidence type="ECO:0000259" key="1">
    <source>
        <dbReference type="PROSITE" id="PS50090"/>
    </source>
</evidence>
<dbReference type="PANTHER" id="PTHR33492">
    <property type="entry name" value="OSJNBA0043A12.37 PROTEIN-RELATED"/>
    <property type="match status" value="1"/>
</dbReference>
<evidence type="ECO:0000313" key="3">
    <source>
        <dbReference type="Proteomes" id="UP001237642"/>
    </source>
</evidence>
<name>A0AAD8HJB5_9APIA</name>
<feature type="domain" description="Myb-like" evidence="1">
    <location>
        <begin position="17"/>
        <end position="73"/>
    </location>
</feature>
<dbReference type="GO" id="GO:0003677">
    <property type="term" value="F:DNA binding"/>
    <property type="evidence" value="ECO:0007669"/>
    <property type="project" value="UniProtKB-KW"/>
</dbReference>
<accession>A0AAD8HJB5</accession>
<dbReference type="InterPro" id="IPR044822">
    <property type="entry name" value="Myb_DNA-bind_4"/>
</dbReference>